<feature type="signal peptide" evidence="5">
    <location>
        <begin position="1"/>
        <end position="16"/>
    </location>
</feature>
<dbReference type="GO" id="GO:0008194">
    <property type="term" value="F:UDP-glycosyltransferase activity"/>
    <property type="evidence" value="ECO:0007669"/>
    <property type="project" value="InterPro"/>
</dbReference>
<gene>
    <name evidence="6" type="ORF">CEUTPL_LOCUS7014</name>
</gene>
<keyword evidence="5" id="KW-0732">Signal</keyword>
<dbReference type="SUPFAM" id="SSF53756">
    <property type="entry name" value="UDP-Glycosyltransferase/glycogen phosphorylase"/>
    <property type="match status" value="1"/>
</dbReference>
<name>A0A9N9MN12_9CUCU</name>
<dbReference type="Gene3D" id="3.40.50.2000">
    <property type="entry name" value="Glycogen Phosphorylase B"/>
    <property type="match status" value="1"/>
</dbReference>
<keyword evidence="4" id="KW-0472">Membrane</keyword>
<keyword evidence="4" id="KW-0812">Transmembrane</keyword>
<dbReference type="OrthoDB" id="5835829at2759"/>
<dbReference type="Proteomes" id="UP001152799">
    <property type="component" value="Chromosome 3"/>
</dbReference>
<organism evidence="6 7">
    <name type="scientific">Ceutorhynchus assimilis</name>
    <name type="common">cabbage seed weevil</name>
    <dbReference type="NCBI Taxonomy" id="467358"/>
    <lineage>
        <taxon>Eukaryota</taxon>
        <taxon>Metazoa</taxon>
        <taxon>Ecdysozoa</taxon>
        <taxon>Arthropoda</taxon>
        <taxon>Hexapoda</taxon>
        <taxon>Insecta</taxon>
        <taxon>Pterygota</taxon>
        <taxon>Neoptera</taxon>
        <taxon>Endopterygota</taxon>
        <taxon>Coleoptera</taxon>
        <taxon>Polyphaga</taxon>
        <taxon>Cucujiformia</taxon>
        <taxon>Curculionidae</taxon>
        <taxon>Ceutorhynchinae</taxon>
        <taxon>Ceutorhynchus</taxon>
    </lineage>
</organism>
<evidence type="ECO:0000313" key="7">
    <source>
        <dbReference type="Proteomes" id="UP001152799"/>
    </source>
</evidence>
<proteinExistence type="inferred from homology"/>
<evidence type="ECO:0000256" key="3">
    <source>
        <dbReference type="ARBA" id="ARBA00022679"/>
    </source>
</evidence>
<reference evidence="6" key="1">
    <citation type="submission" date="2022-01" db="EMBL/GenBank/DDBJ databases">
        <authorList>
            <person name="King R."/>
        </authorList>
    </citation>
    <scope>NUCLEOTIDE SEQUENCE</scope>
</reference>
<dbReference type="CDD" id="cd03784">
    <property type="entry name" value="GT1_Gtf-like"/>
    <property type="match status" value="1"/>
</dbReference>
<keyword evidence="4" id="KW-1133">Transmembrane helix</keyword>
<dbReference type="InterPro" id="IPR050271">
    <property type="entry name" value="UDP-glycosyltransferase"/>
</dbReference>
<evidence type="ECO:0000313" key="6">
    <source>
        <dbReference type="EMBL" id="CAG9766430.1"/>
    </source>
</evidence>
<sequence length="504" mass="58114">MKILFCFILFLIGGHCANILIVYETARRSHQIWIGELAEALIEKGHNVTMGGSFSRAIDPSNQYHPITFEGIFLTHYKINKTRHLQASVLENLYLNYEYNYAICNRTYQSKGFNFLWNYPENFKFDLILMDLTFGPCLYPLSQKFGSPTVGFTPSGLSPYLLEAFGNNHAIFELHMDQSFFSRLTNFLLTKFEIFFKKTWERTTLEYLASNALNATFDFKKLENSISYLLVNEHPLLNIPRPLAPNIIPVGGLHIKKTEPLPGILGSIIENAHQGLIFFSLGTDIQQNIFSKETKKAFAKAFMRLHQKTVIWKDNADEHPYGEGVSNILMHKWMPQGDLLGHRHAVLLITTGGSMSVQEAIFQGVPVVGIPIYGEQHGNVQFIVDNKLGLKLDYDNLTEENIFETLDRVLKNPIYKENMEALSRKFRDQPQNPLQKALYWIEYSLRHNSTNFLNPRSRYTCPWIDHPADVQLFLFFVFLLSLTIIVLRILWCNNGSRNDKKKKE</sequence>
<keyword evidence="7" id="KW-1185">Reference proteome</keyword>
<evidence type="ECO:0008006" key="8">
    <source>
        <dbReference type="Google" id="ProtNLM"/>
    </source>
</evidence>
<dbReference type="PANTHER" id="PTHR48043:SF159">
    <property type="entry name" value="EG:EG0003.4 PROTEIN-RELATED"/>
    <property type="match status" value="1"/>
</dbReference>
<evidence type="ECO:0000256" key="5">
    <source>
        <dbReference type="SAM" id="SignalP"/>
    </source>
</evidence>
<comment type="similarity">
    <text evidence="1">Belongs to the UDP-glycosyltransferase family.</text>
</comment>
<evidence type="ECO:0000256" key="1">
    <source>
        <dbReference type="ARBA" id="ARBA00009995"/>
    </source>
</evidence>
<keyword evidence="2" id="KW-0328">Glycosyltransferase</keyword>
<dbReference type="AlphaFoldDB" id="A0A9N9MN12"/>
<dbReference type="EMBL" id="OU892279">
    <property type="protein sequence ID" value="CAG9766430.1"/>
    <property type="molecule type" value="Genomic_DNA"/>
</dbReference>
<keyword evidence="3" id="KW-0808">Transferase</keyword>
<feature type="chain" id="PRO_5040251371" description="UDP-glucuronosyltransferase" evidence="5">
    <location>
        <begin position="17"/>
        <end position="504"/>
    </location>
</feature>
<dbReference type="FunFam" id="3.40.50.2000:FF:000021">
    <property type="entry name" value="UDP-glucuronosyltransferase"/>
    <property type="match status" value="1"/>
</dbReference>
<accession>A0A9N9MN12</accession>
<evidence type="ECO:0000256" key="2">
    <source>
        <dbReference type="ARBA" id="ARBA00022676"/>
    </source>
</evidence>
<evidence type="ECO:0000256" key="4">
    <source>
        <dbReference type="SAM" id="Phobius"/>
    </source>
</evidence>
<feature type="transmembrane region" description="Helical" evidence="4">
    <location>
        <begin position="472"/>
        <end position="491"/>
    </location>
</feature>
<dbReference type="Pfam" id="PF00201">
    <property type="entry name" value="UDPGT"/>
    <property type="match status" value="1"/>
</dbReference>
<dbReference type="PANTHER" id="PTHR48043">
    <property type="entry name" value="EG:EG0003.4 PROTEIN-RELATED"/>
    <property type="match status" value="1"/>
</dbReference>
<dbReference type="InterPro" id="IPR002213">
    <property type="entry name" value="UDP_glucos_trans"/>
</dbReference>
<protein>
    <recommendedName>
        <fullName evidence="8">UDP-glucuronosyltransferase</fullName>
    </recommendedName>
</protein>